<organism evidence="1 2">
    <name type="scientific">Apolygus lucorum</name>
    <name type="common">Small green plant bug</name>
    <name type="synonym">Lygocoris lucorum</name>
    <dbReference type="NCBI Taxonomy" id="248454"/>
    <lineage>
        <taxon>Eukaryota</taxon>
        <taxon>Metazoa</taxon>
        <taxon>Ecdysozoa</taxon>
        <taxon>Arthropoda</taxon>
        <taxon>Hexapoda</taxon>
        <taxon>Insecta</taxon>
        <taxon>Pterygota</taxon>
        <taxon>Neoptera</taxon>
        <taxon>Paraneoptera</taxon>
        <taxon>Hemiptera</taxon>
        <taxon>Heteroptera</taxon>
        <taxon>Panheteroptera</taxon>
        <taxon>Cimicomorpha</taxon>
        <taxon>Miridae</taxon>
        <taxon>Mirini</taxon>
        <taxon>Apolygus</taxon>
    </lineage>
</organism>
<proteinExistence type="predicted"/>
<gene>
    <name evidence="1" type="ORF">GE061_018069</name>
</gene>
<dbReference type="AlphaFoldDB" id="A0A8S9XCY1"/>
<dbReference type="Proteomes" id="UP000466442">
    <property type="component" value="Unassembled WGS sequence"/>
</dbReference>
<evidence type="ECO:0000313" key="2">
    <source>
        <dbReference type="Proteomes" id="UP000466442"/>
    </source>
</evidence>
<dbReference type="EMBL" id="WIXP02000008">
    <property type="protein sequence ID" value="KAF6206833.1"/>
    <property type="molecule type" value="Genomic_DNA"/>
</dbReference>
<sequence length="41" mass="5047">PVDTSCFHQWLPLRWPRPKPDRLEKVVERLEKNPVRLMLCY</sequence>
<keyword evidence="2" id="KW-1185">Reference proteome</keyword>
<evidence type="ECO:0000313" key="1">
    <source>
        <dbReference type="EMBL" id="KAF6206833.1"/>
    </source>
</evidence>
<feature type="non-terminal residue" evidence="1">
    <location>
        <position position="1"/>
    </location>
</feature>
<reference evidence="1" key="1">
    <citation type="journal article" date="2021" name="Mol. Ecol. Resour.">
        <title>Apolygus lucorum genome provides insights into omnivorousness and mesophyll feeding.</title>
        <authorList>
            <person name="Liu Y."/>
            <person name="Liu H."/>
            <person name="Wang H."/>
            <person name="Huang T."/>
            <person name="Liu B."/>
            <person name="Yang B."/>
            <person name="Yin L."/>
            <person name="Li B."/>
            <person name="Zhang Y."/>
            <person name="Zhang S."/>
            <person name="Jiang F."/>
            <person name="Zhang X."/>
            <person name="Ren Y."/>
            <person name="Wang B."/>
            <person name="Wang S."/>
            <person name="Lu Y."/>
            <person name="Wu K."/>
            <person name="Fan W."/>
            <person name="Wang G."/>
        </authorList>
    </citation>
    <scope>NUCLEOTIDE SEQUENCE</scope>
    <source>
        <strain evidence="1">12Hb</strain>
    </source>
</reference>
<comment type="caution">
    <text evidence="1">The sequence shown here is derived from an EMBL/GenBank/DDBJ whole genome shotgun (WGS) entry which is preliminary data.</text>
</comment>
<protein>
    <submittedName>
        <fullName evidence="1">Uncharacterized protein</fullName>
    </submittedName>
</protein>
<name>A0A8S9XCY1_APOLU</name>
<accession>A0A8S9XCY1</accession>